<evidence type="ECO:0000313" key="3">
    <source>
        <dbReference type="Proteomes" id="UP001215712"/>
    </source>
</evidence>
<evidence type="ECO:0000313" key="2">
    <source>
        <dbReference type="EMBL" id="KAJ5737964.1"/>
    </source>
</evidence>
<feature type="transmembrane region" description="Helical" evidence="1">
    <location>
        <begin position="32"/>
        <end position="50"/>
    </location>
</feature>
<keyword evidence="3" id="KW-1185">Reference proteome</keyword>
<proteinExistence type="predicted"/>
<dbReference type="Proteomes" id="UP001215712">
    <property type="component" value="Unassembled WGS sequence"/>
</dbReference>
<keyword evidence="1" id="KW-0472">Membrane</keyword>
<reference evidence="2" key="2">
    <citation type="submission" date="2023-01" db="EMBL/GenBank/DDBJ databases">
        <authorList>
            <person name="Petersen C."/>
        </authorList>
    </citation>
    <scope>NUCLEOTIDE SEQUENCE</scope>
    <source>
        <strain evidence="2">IBT 17514</strain>
    </source>
</reference>
<gene>
    <name evidence="2" type="ORF">N7493_001119</name>
</gene>
<organism evidence="2 3">
    <name type="scientific">Penicillium malachiteum</name>
    <dbReference type="NCBI Taxonomy" id="1324776"/>
    <lineage>
        <taxon>Eukaryota</taxon>
        <taxon>Fungi</taxon>
        <taxon>Dikarya</taxon>
        <taxon>Ascomycota</taxon>
        <taxon>Pezizomycotina</taxon>
        <taxon>Eurotiomycetes</taxon>
        <taxon>Eurotiomycetidae</taxon>
        <taxon>Eurotiales</taxon>
        <taxon>Aspergillaceae</taxon>
        <taxon>Penicillium</taxon>
    </lineage>
</organism>
<reference evidence="2" key="1">
    <citation type="journal article" date="2023" name="IMA Fungus">
        <title>Comparative genomic study of the Penicillium genus elucidates a diverse pangenome and 15 lateral gene transfer events.</title>
        <authorList>
            <person name="Petersen C."/>
            <person name="Sorensen T."/>
            <person name="Nielsen M.R."/>
            <person name="Sondergaard T.E."/>
            <person name="Sorensen J.L."/>
            <person name="Fitzpatrick D.A."/>
            <person name="Frisvad J.C."/>
            <person name="Nielsen K.L."/>
        </authorList>
    </citation>
    <scope>NUCLEOTIDE SEQUENCE</scope>
    <source>
        <strain evidence="2">IBT 17514</strain>
    </source>
</reference>
<dbReference type="EMBL" id="JAQJAN010000002">
    <property type="protein sequence ID" value="KAJ5737964.1"/>
    <property type="molecule type" value="Genomic_DNA"/>
</dbReference>
<protein>
    <submittedName>
        <fullName evidence="2">UbiA prenyltransferase family</fullName>
    </submittedName>
</protein>
<evidence type="ECO:0000256" key="1">
    <source>
        <dbReference type="SAM" id="Phobius"/>
    </source>
</evidence>
<sequence length="178" mass="19966">MTLLLLDQATAIHGAEQEPKESKHALPKYEEAKFIIIDAVTNFISIFWLFTESDFFTFISPVSAFGILGALSGPLLLQNAYEPSRMLRRAPLVLIYNWSNSFIFALANQRLPESVEEDRLNKPRRPLPSGRMTPLGPWDETSLLFTLNWMYNDLGGGDEGEWNTAVIGMQSSSLAAIQ</sequence>
<keyword evidence="1" id="KW-0812">Transmembrane</keyword>
<keyword evidence="1" id="KW-1133">Transmembrane helix</keyword>
<feature type="transmembrane region" description="Helical" evidence="1">
    <location>
        <begin position="56"/>
        <end position="77"/>
    </location>
</feature>
<name>A0AAD6HU43_9EURO</name>
<accession>A0AAD6HU43</accession>
<dbReference type="AlphaFoldDB" id="A0AAD6HU43"/>
<comment type="caution">
    <text evidence="2">The sequence shown here is derived from an EMBL/GenBank/DDBJ whole genome shotgun (WGS) entry which is preliminary data.</text>
</comment>